<dbReference type="Pfam" id="PF02518">
    <property type="entry name" value="HATPase_c"/>
    <property type="match status" value="1"/>
</dbReference>
<keyword evidence="4 7" id="KW-0418">Kinase</keyword>
<accession>A0A8J7Y6H6</accession>
<dbReference type="InterPro" id="IPR004358">
    <property type="entry name" value="Sig_transdc_His_kin-like_C"/>
</dbReference>
<evidence type="ECO:0000256" key="3">
    <source>
        <dbReference type="ARBA" id="ARBA00022679"/>
    </source>
</evidence>
<keyword evidence="8" id="KW-1185">Reference proteome</keyword>
<dbReference type="PANTHER" id="PTHR43711">
    <property type="entry name" value="TWO-COMPONENT HISTIDINE KINASE"/>
    <property type="match status" value="1"/>
</dbReference>
<evidence type="ECO:0000256" key="1">
    <source>
        <dbReference type="ARBA" id="ARBA00000085"/>
    </source>
</evidence>
<comment type="caution">
    <text evidence="7">The sequence shown here is derived from an EMBL/GenBank/DDBJ whole genome shotgun (WGS) entry which is preliminary data.</text>
</comment>
<keyword evidence="3" id="KW-0808">Transferase</keyword>
<evidence type="ECO:0000256" key="2">
    <source>
        <dbReference type="ARBA" id="ARBA00012438"/>
    </source>
</evidence>
<reference evidence="7 8" key="1">
    <citation type="submission" date="2021-06" db="EMBL/GenBank/DDBJ databases">
        <title>New haloarchaea isolates fom saline soil.</title>
        <authorList>
            <person name="Duran-Viseras A."/>
            <person name="Sanchez-Porro C.S."/>
            <person name="Ventosa A."/>
        </authorList>
    </citation>
    <scope>NUCLEOTIDE SEQUENCE [LARGE SCALE GENOMIC DNA]</scope>
    <source>
        <strain evidence="7 8">JCM 183640</strain>
    </source>
</reference>
<dbReference type="Gene3D" id="3.30.565.10">
    <property type="entry name" value="Histidine kinase-like ATPase, C-terminal domain"/>
    <property type="match status" value="1"/>
</dbReference>
<evidence type="ECO:0000256" key="5">
    <source>
        <dbReference type="ARBA" id="ARBA00023012"/>
    </source>
</evidence>
<dbReference type="GO" id="GO:0004673">
    <property type="term" value="F:protein histidine kinase activity"/>
    <property type="evidence" value="ECO:0007669"/>
    <property type="project" value="UniProtKB-EC"/>
</dbReference>
<evidence type="ECO:0000313" key="7">
    <source>
        <dbReference type="EMBL" id="MBV0925157.1"/>
    </source>
</evidence>
<dbReference type="AlphaFoldDB" id="A0A8J7Y6H6"/>
<gene>
    <name evidence="7" type="ORF">KTS45_13210</name>
</gene>
<dbReference type="PROSITE" id="PS50109">
    <property type="entry name" value="HIS_KIN"/>
    <property type="match status" value="1"/>
</dbReference>
<dbReference type="InterPro" id="IPR005467">
    <property type="entry name" value="His_kinase_dom"/>
</dbReference>
<dbReference type="InterPro" id="IPR050736">
    <property type="entry name" value="Sensor_HK_Regulatory"/>
</dbReference>
<dbReference type="PANTHER" id="PTHR43711:SF1">
    <property type="entry name" value="HISTIDINE KINASE 1"/>
    <property type="match status" value="1"/>
</dbReference>
<dbReference type="EMBL" id="JAHQXF010000002">
    <property type="protein sequence ID" value="MBV0925157.1"/>
    <property type="molecule type" value="Genomic_DNA"/>
</dbReference>
<proteinExistence type="predicted"/>
<dbReference type="InterPro" id="IPR036890">
    <property type="entry name" value="HATPase_C_sf"/>
</dbReference>
<dbReference type="InterPro" id="IPR003594">
    <property type="entry name" value="HATPase_dom"/>
</dbReference>
<dbReference type="EC" id="2.7.13.3" evidence="2"/>
<dbReference type="GO" id="GO:0000160">
    <property type="term" value="P:phosphorelay signal transduction system"/>
    <property type="evidence" value="ECO:0007669"/>
    <property type="project" value="UniProtKB-KW"/>
</dbReference>
<dbReference type="OrthoDB" id="8127at2157"/>
<protein>
    <recommendedName>
        <fullName evidence="2">histidine kinase</fullName>
        <ecNumber evidence="2">2.7.13.3</ecNumber>
    </recommendedName>
</protein>
<evidence type="ECO:0000259" key="6">
    <source>
        <dbReference type="PROSITE" id="PS50109"/>
    </source>
</evidence>
<organism evidence="7 8">
    <name type="scientific">Haloarcula limicola</name>
    <dbReference type="NCBI Taxonomy" id="1429915"/>
    <lineage>
        <taxon>Archaea</taxon>
        <taxon>Methanobacteriati</taxon>
        <taxon>Methanobacteriota</taxon>
        <taxon>Stenosarchaea group</taxon>
        <taxon>Halobacteria</taxon>
        <taxon>Halobacteriales</taxon>
        <taxon>Haloarculaceae</taxon>
        <taxon>Haloarcula</taxon>
    </lineage>
</organism>
<dbReference type="CDD" id="cd00075">
    <property type="entry name" value="HATPase"/>
    <property type="match status" value="1"/>
</dbReference>
<name>A0A8J7Y6H6_9EURY</name>
<dbReference type="SUPFAM" id="SSF55874">
    <property type="entry name" value="ATPase domain of HSP90 chaperone/DNA topoisomerase II/histidine kinase"/>
    <property type="match status" value="1"/>
</dbReference>
<keyword evidence="5" id="KW-0902">Two-component regulatory system</keyword>
<dbReference type="SMART" id="SM00387">
    <property type="entry name" value="HATPase_c"/>
    <property type="match status" value="1"/>
</dbReference>
<feature type="domain" description="Histidine kinase" evidence="6">
    <location>
        <begin position="1"/>
        <end position="92"/>
    </location>
</feature>
<comment type="catalytic activity">
    <reaction evidence="1">
        <text>ATP + protein L-histidine = ADP + protein N-phospho-L-histidine.</text>
        <dbReference type="EC" id="2.7.13.3"/>
    </reaction>
</comment>
<sequence>MLENLFRNAIEHGTADTSVRLGLLDDERGLYVEDDGPGIPPEVRERVFESGHMTKADGTGFGLATVRQTVDAHGWSVDIRESVTGGARFEITGIEFDDGDER</sequence>
<dbReference type="PRINTS" id="PR00344">
    <property type="entry name" value="BCTRLSENSOR"/>
</dbReference>
<evidence type="ECO:0000256" key="4">
    <source>
        <dbReference type="ARBA" id="ARBA00022777"/>
    </source>
</evidence>
<evidence type="ECO:0000313" key="8">
    <source>
        <dbReference type="Proteomes" id="UP000766550"/>
    </source>
</evidence>
<dbReference type="Proteomes" id="UP000766550">
    <property type="component" value="Unassembled WGS sequence"/>
</dbReference>